<name>A0A367QSQ3_9NOSO</name>
<dbReference type="AlphaFoldDB" id="A0A367QSQ3"/>
<keyword evidence="2" id="KW-1185">Reference proteome</keyword>
<sequence>MSIGKLVVMDIYLNCWAVQWVALNRQIALGAELSLYPLKVLFAYLSMLAAQFPHQCQPLNHPQYCSVKDIR</sequence>
<dbReference type="Proteomes" id="UP000252107">
    <property type="component" value="Unassembled WGS sequence"/>
</dbReference>
<evidence type="ECO:0000313" key="1">
    <source>
        <dbReference type="EMBL" id="RCJ27248.1"/>
    </source>
</evidence>
<accession>A0A367QSQ3</accession>
<evidence type="ECO:0000313" key="2">
    <source>
        <dbReference type="Proteomes" id="UP000252107"/>
    </source>
</evidence>
<protein>
    <submittedName>
        <fullName evidence="1">Uncharacterized protein</fullName>
    </submittedName>
</protein>
<dbReference type="EMBL" id="LXQD01000305">
    <property type="protein sequence ID" value="RCJ27248.1"/>
    <property type="molecule type" value="Genomic_DNA"/>
</dbReference>
<reference evidence="1" key="1">
    <citation type="submission" date="2016-04" db="EMBL/GenBank/DDBJ databases">
        <authorList>
            <person name="Tabuchi Yagui T.R."/>
        </authorList>
    </citation>
    <scope>NUCLEOTIDE SEQUENCE [LARGE SCALE GENOMIC DNA]</scope>
    <source>
        <strain evidence="1">NIES-26</strain>
    </source>
</reference>
<organism evidence="1 2">
    <name type="scientific">Nostoc minutum NIES-26</name>
    <dbReference type="NCBI Taxonomy" id="1844469"/>
    <lineage>
        <taxon>Bacteria</taxon>
        <taxon>Bacillati</taxon>
        <taxon>Cyanobacteriota</taxon>
        <taxon>Cyanophyceae</taxon>
        <taxon>Nostocales</taxon>
        <taxon>Nostocaceae</taxon>
        <taxon>Nostoc</taxon>
    </lineage>
</organism>
<gene>
    <name evidence="1" type="ORF">A6770_25915</name>
</gene>
<proteinExistence type="predicted"/>
<comment type="caution">
    <text evidence="1">The sequence shown here is derived from an EMBL/GenBank/DDBJ whole genome shotgun (WGS) entry which is preliminary data.</text>
</comment>